<organism evidence="5 6">
    <name type="scientific">Bacillus carboniphilus</name>
    <dbReference type="NCBI Taxonomy" id="86663"/>
    <lineage>
        <taxon>Bacteria</taxon>
        <taxon>Bacillati</taxon>
        <taxon>Bacillota</taxon>
        <taxon>Bacilli</taxon>
        <taxon>Bacillales</taxon>
        <taxon>Bacillaceae</taxon>
        <taxon>Bacillus</taxon>
    </lineage>
</organism>
<keyword evidence="2" id="KW-0560">Oxidoreductase</keyword>
<dbReference type="InterPro" id="IPR036291">
    <property type="entry name" value="NAD(P)-bd_dom_sf"/>
</dbReference>
<dbReference type="PANTHER" id="PTHR43103:SF5">
    <property type="entry name" value="4-EPIMERASE, PUTATIVE (AFU_ORTHOLOGUE AFUA_7G00360)-RELATED"/>
    <property type="match status" value="1"/>
</dbReference>
<protein>
    <submittedName>
        <fullName evidence="5">NAD(P)-dependent oxidoreductase</fullName>
    </submittedName>
</protein>
<keyword evidence="6" id="KW-1185">Reference proteome</keyword>
<evidence type="ECO:0000256" key="2">
    <source>
        <dbReference type="ARBA" id="ARBA00023002"/>
    </source>
</evidence>
<accession>A0ABY9JTW7</accession>
<reference evidence="5 6" key="1">
    <citation type="submission" date="2023-06" db="EMBL/GenBank/DDBJ databases">
        <title>Five Gram-positive bacteria isolated from mangrove sediments in Shenzhen, Guangdong, China.</title>
        <authorList>
            <person name="Yu S."/>
            <person name="Zheng W."/>
            <person name="Huang Y."/>
        </authorList>
    </citation>
    <scope>NUCLEOTIDE SEQUENCE [LARGE SCALE GENOMIC DNA]</scope>
    <source>
        <strain evidence="5 6">SaN35-3</strain>
    </source>
</reference>
<dbReference type="RefSeq" id="WP_306019702.1">
    <property type="nucleotide sequence ID" value="NZ_CP129013.1"/>
</dbReference>
<dbReference type="EMBL" id="CP129013">
    <property type="protein sequence ID" value="WLR42254.1"/>
    <property type="molecule type" value="Genomic_DNA"/>
</dbReference>
<evidence type="ECO:0000313" key="5">
    <source>
        <dbReference type="EMBL" id="WLR42254.1"/>
    </source>
</evidence>
<gene>
    <name evidence="5" type="ORF">LC087_16205</name>
</gene>
<feature type="domain" description="NAD-dependent epimerase/dehydratase" evidence="4">
    <location>
        <begin position="13"/>
        <end position="147"/>
    </location>
</feature>
<dbReference type="Gene3D" id="3.40.50.720">
    <property type="entry name" value="NAD(P)-binding Rossmann-like Domain"/>
    <property type="match status" value="1"/>
</dbReference>
<evidence type="ECO:0000313" key="6">
    <source>
        <dbReference type="Proteomes" id="UP001197974"/>
    </source>
</evidence>
<evidence type="ECO:0000256" key="3">
    <source>
        <dbReference type="ARBA" id="ARBA00023027"/>
    </source>
</evidence>
<dbReference type="SUPFAM" id="SSF51735">
    <property type="entry name" value="NAD(P)-binding Rossmann-fold domains"/>
    <property type="match status" value="1"/>
</dbReference>
<evidence type="ECO:0000259" key="4">
    <source>
        <dbReference type="Pfam" id="PF01370"/>
    </source>
</evidence>
<comment type="similarity">
    <text evidence="1">Belongs to the NAD(P)-dependent epimerase/dehydratase family.</text>
</comment>
<dbReference type="Pfam" id="PF01370">
    <property type="entry name" value="Epimerase"/>
    <property type="match status" value="1"/>
</dbReference>
<dbReference type="PANTHER" id="PTHR43103">
    <property type="entry name" value="NUCLEOSIDE-DIPHOSPHATE-SUGAR EPIMERASE"/>
    <property type="match status" value="1"/>
</dbReference>
<proteinExistence type="inferred from homology"/>
<sequence length="231" mass="25774">MVKALKDQKSMELILTDINISESIFGQPTVFLDVSNLDQCQEALKGVDIVIHLAGDPSPDADFYGSLLEANIKGTYNILRAAKDNEVSRVIIASSAQTVEGYPLDYQVHEHFPVRPKNVYGVSKVFGEALASYFAYQENLQTIAIRIGAYDEFKDGEAMSARNMSAYLNPKDFINLLLNSIEADNLPPFTILHGISNNRFKRLSLDQTKKLVGYDPTSDAFQLNRISLFDE</sequence>
<evidence type="ECO:0000256" key="1">
    <source>
        <dbReference type="ARBA" id="ARBA00007637"/>
    </source>
</evidence>
<dbReference type="InterPro" id="IPR001509">
    <property type="entry name" value="Epimerase_deHydtase"/>
</dbReference>
<dbReference type="Proteomes" id="UP001197974">
    <property type="component" value="Chromosome"/>
</dbReference>
<keyword evidence="3" id="KW-0520">NAD</keyword>
<name>A0ABY9JTW7_9BACI</name>